<reference evidence="3" key="1">
    <citation type="submission" date="2022-07" db="EMBL/GenBank/DDBJ databases">
        <authorList>
            <person name="Jung M.-Y."/>
            <person name="Lee M."/>
        </authorList>
    </citation>
    <scope>NUCLEOTIDE SEQUENCE</scope>
    <source>
        <strain evidence="3">S8</strain>
    </source>
</reference>
<dbReference type="InterPro" id="IPR008136">
    <property type="entry name" value="CinA_C"/>
</dbReference>
<feature type="domain" description="MoaB/Mog" evidence="2">
    <location>
        <begin position="4"/>
        <end position="170"/>
    </location>
</feature>
<evidence type="ECO:0000313" key="3">
    <source>
        <dbReference type="EMBL" id="MCQ9208971.1"/>
    </source>
</evidence>
<evidence type="ECO:0000256" key="1">
    <source>
        <dbReference type="HAMAP-Rule" id="MF_00226"/>
    </source>
</evidence>
<comment type="similarity">
    <text evidence="1">Belongs to the CinA family.</text>
</comment>
<dbReference type="NCBIfam" id="TIGR00177">
    <property type="entry name" value="molyb_syn"/>
    <property type="match status" value="1"/>
</dbReference>
<dbReference type="RefSeq" id="WP_256944090.1">
    <property type="nucleotide sequence ID" value="NZ_JANHNZ010000001.1"/>
</dbReference>
<dbReference type="PANTHER" id="PTHR13939">
    <property type="entry name" value="NICOTINAMIDE-NUCLEOTIDE AMIDOHYDROLASE PNCC"/>
    <property type="match status" value="1"/>
</dbReference>
<dbReference type="InterPro" id="IPR036425">
    <property type="entry name" value="MoaB/Mog-like_dom_sf"/>
</dbReference>
<reference evidence="3" key="2">
    <citation type="journal article" date="2023" name="Curr. Microbiol.">
        <title>Granulicatella seriolae sp. nov., a Novel Facultative Anaerobe Isolated from Yellowtail Marine Fish.</title>
        <authorList>
            <person name="Lee M."/>
            <person name="Choi Y.J."/>
            <person name="Farooq A."/>
            <person name="Jeong J.B."/>
            <person name="Jung M.Y."/>
        </authorList>
    </citation>
    <scope>NUCLEOTIDE SEQUENCE</scope>
    <source>
        <strain evidence="3">S8</strain>
    </source>
</reference>
<dbReference type="HAMAP" id="MF_00226_B">
    <property type="entry name" value="CinA_B"/>
    <property type="match status" value="1"/>
</dbReference>
<evidence type="ECO:0000313" key="4">
    <source>
        <dbReference type="Proteomes" id="UP001059480"/>
    </source>
</evidence>
<dbReference type="NCBIfam" id="NF001813">
    <property type="entry name" value="PRK00549.1"/>
    <property type="match status" value="1"/>
</dbReference>
<protein>
    <recommendedName>
        <fullName evidence="1">Putative competence-damage inducible protein</fullName>
    </recommendedName>
</protein>
<dbReference type="Gene3D" id="3.90.950.20">
    <property type="entry name" value="CinA-like"/>
    <property type="match status" value="1"/>
</dbReference>
<dbReference type="InterPro" id="IPR036653">
    <property type="entry name" value="CinA-like_C"/>
</dbReference>
<dbReference type="Pfam" id="PF02464">
    <property type="entry name" value="CinA"/>
    <property type="match status" value="1"/>
</dbReference>
<reference evidence="3" key="3">
    <citation type="journal article" date="2023" name="Microbiol. Resour. Announc.">
        <title>Draft Genome Sequence of Granulicatella sp. Strain S8, Isolated from a Marine Fish, Seriola quinqueradiata.</title>
        <authorList>
            <person name="Lee M."/>
            <person name="Farooq A."/>
            <person name="Jeong J.B."/>
            <person name="Jung M.Y."/>
        </authorList>
    </citation>
    <scope>NUCLEOTIDE SEQUENCE</scope>
    <source>
        <strain evidence="3">S8</strain>
    </source>
</reference>
<dbReference type="SUPFAM" id="SSF142433">
    <property type="entry name" value="CinA-like"/>
    <property type="match status" value="1"/>
</dbReference>
<dbReference type="SMART" id="SM00852">
    <property type="entry name" value="MoCF_biosynth"/>
    <property type="match status" value="1"/>
</dbReference>
<dbReference type="InterPro" id="IPR008135">
    <property type="entry name" value="Competence-induced_CinA"/>
</dbReference>
<dbReference type="Gene3D" id="3.30.70.2860">
    <property type="match status" value="1"/>
</dbReference>
<dbReference type="Proteomes" id="UP001059480">
    <property type="component" value="Unassembled WGS sequence"/>
</dbReference>
<dbReference type="InterPro" id="IPR001453">
    <property type="entry name" value="MoaB/Mog_dom"/>
</dbReference>
<dbReference type="SUPFAM" id="SSF53218">
    <property type="entry name" value="Molybdenum cofactor biosynthesis proteins"/>
    <property type="match status" value="1"/>
</dbReference>
<evidence type="ECO:0000259" key="2">
    <source>
        <dbReference type="SMART" id="SM00852"/>
    </source>
</evidence>
<dbReference type="NCBIfam" id="TIGR00199">
    <property type="entry name" value="PncC_domain"/>
    <property type="match status" value="1"/>
</dbReference>
<gene>
    <name evidence="1" type="primary">cinA</name>
    <name evidence="3" type="ORF">NPA36_00120</name>
</gene>
<dbReference type="InterPro" id="IPR041424">
    <property type="entry name" value="CinA_KH"/>
</dbReference>
<dbReference type="CDD" id="cd00885">
    <property type="entry name" value="cinA"/>
    <property type="match status" value="1"/>
</dbReference>
<dbReference type="PIRSF" id="PIRSF006728">
    <property type="entry name" value="CinA"/>
    <property type="match status" value="1"/>
</dbReference>
<dbReference type="Pfam" id="PF18146">
    <property type="entry name" value="CinA_KH"/>
    <property type="match status" value="1"/>
</dbReference>
<dbReference type="Gene3D" id="3.40.980.10">
    <property type="entry name" value="MoaB/Mog-like domain"/>
    <property type="match status" value="1"/>
</dbReference>
<dbReference type="EMBL" id="JANHNZ010000001">
    <property type="protein sequence ID" value="MCQ9208971.1"/>
    <property type="molecule type" value="Genomic_DNA"/>
</dbReference>
<name>A0ABT1WK27_9LACT</name>
<organism evidence="3 4">
    <name type="scientific">Granulicatella seriolae</name>
    <dbReference type="NCBI Taxonomy" id="2967226"/>
    <lineage>
        <taxon>Bacteria</taxon>
        <taxon>Bacillati</taxon>
        <taxon>Bacillota</taxon>
        <taxon>Bacilli</taxon>
        <taxon>Lactobacillales</taxon>
        <taxon>Carnobacteriaceae</taxon>
        <taxon>Granulicatella</taxon>
    </lineage>
</organism>
<dbReference type="Pfam" id="PF00994">
    <property type="entry name" value="MoCF_biosynth"/>
    <property type="match status" value="1"/>
</dbReference>
<dbReference type="NCBIfam" id="TIGR00200">
    <property type="entry name" value="cinA_nterm"/>
    <property type="match status" value="1"/>
</dbReference>
<keyword evidence="4" id="KW-1185">Reference proteome</keyword>
<dbReference type="InterPro" id="IPR050101">
    <property type="entry name" value="CinA"/>
</dbReference>
<proteinExistence type="inferred from homology"/>
<sequence length="415" mass="45926">MNVEIIAVGTELLMGQIINTNSAYLAKELASLSLTSYYQQVVGDNMARLIDAIDLASSRADIIILTGGLGPTTDDITKQALATYLGEELVEDKSALDKIIAYHVQSHRDMPENNRRQALTFKNGQVLANHNGLAIGSYLVKDSKSYLVLPGPPSELRLMFEEEARPLLENEFGQTIQFESRYLRFFGIGESKLVTVLAPLIDQQTNPTIAPYAGKYEVVLRLTANGKSKEECIVLLDNLEEKIMADVREYFYGYGEHGSLVEEVAKLLEETNETISVAESLTGGLFQASLVEQSGISSVFKGGIVSYQRSAKESVLQVPKDLLDEFGMVSKECAHAMAENVRKLFDSDIAISFTGVAGPEPLEGKEVGTVFIGIVDRQTSANFEFHFARNRNGNREFAVQQGLDVLRRWLLSRRR</sequence>
<dbReference type="PANTHER" id="PTHR13939:SF0">
    <property type="entry name" value="NMN AMIDOHYDROLASE-LIKE PROTEIN YFAY"/>
    <property type="match status" value="1"/>
</dbReference>
<comment type="caution">
    <text evidence="3">The sequence shown here is derived from an EMBL/GenBank/DDBJ whole genome shotgun (WGS) entry which is preliminary data.</text>
</comment>
<accession>A0ABT1WK27</accession>